<dbReference type="GO" id="GO:0003677">
    <property type="term" value="F:DNA binding"/>
    <property type="evidence" value="ECO:0007669"/>
    <property type="project" value="InterPro"/>
</dbReference>
<accession>A0A812KL73</accession>
<comment type="caution">
    <text evidence="4">The sequence shown here is derived from an EMBL/GenBank/DDBJ whole genome shotgun (WGS) entry which is preliminary data.</text>
</comment>
<dbReference type="InterPro" id="IPR011010">
    <property type="entry name" value="DNA_brk_join_enz"/>
</dbReference>
<evidence type="ECO:0000256" key="2">
    <source>
        <dbReference type="SAM" id="MobiDB-lite"/>
    </source>
</evidence>
<sequence length="1081" mass="119316">MEAVFSLELCQQFAGELTVSFDQYVPAYAECLIAGFFARGPRAPLASWSVSASADRREVKILNEAVEDYVRVLLGDDQIGLYLHVDDALLLGVGECARLTGPLMEEIADNMEAAGFRVPGRRSGDEIAKVVGYEIDAQKGEFSLPWKKARLLQAALLKLASARFVCVDLLKALVRIWSFGAQLKRELYSIPFSVYHMIDICEGQFVRLWPSVRRELVAMSRAVDFMVLPASDPVSRVVFATDAMGADDVDCGGFGICMAQATSEEFAALMWAGEAPGFAISEQDRCLGLCLKWTELQAGRWQTADHITIGEARAVTKCLELVCQWPSANDHVFFALQDNRLCASAMTKGRLDPLHVNSVLTDTYERHQRAVEKFEIFLLLNDAVPSSAAELDEWLVLFRREASLTRSQFEVTLAGIQFVAPRLKGKLPLAKKVVKGLTIEYPAKHAFPMLSRSARFIASKMAAGREHRLGVCMLLQQATGLRPSEMLGLREHDIIRPSEFVPRYVLRLGTNVGTKVGREQTAFFDPEQDPVLAMLLFRLLRSTPEQGQLAACGYDHYRRVLARHSACLGVLYSPHSCRAGFATEAIIKGEAPTLVQRRGRWASEASFLVYIDVATALQVEAEFRSRALDSEIDAASRNLLAYFPKTCFAEEDSEYRPNSPVPTVRHRSARTMTPPPRVLPARRDGRRPRLDGASVLTPEVRAQLQGRGLVAGAADGAGRDPARRPTPRRKPVSWFCWAWRSCSKGLARLRMLVLWGSLAYVLAAGPMRELLLPVQSLLASTAQVGESAAGALSSILDGGTQLVSASTSVVRAASVNTLSVAQAAWVGVDLVGMNATQVAQVVGRVLGETSETIELWLFSAQGREVLRDPSHEALVFWRGLLQSQTFLLPVVAAETEALVASGDYWAASAVVSFASSGLVVFEFRMLRMHFSPRWANPVWQFGGWSAEDEYDQILRIARDFASTVPTANHTWDHVLAPPPSSARWPVVAGFLRRSDALLWAPFRACWRFGASMWEYGTMHPLAFAGLLLVATGYCIWAWRFKTLASLPTGGHVKWASLVELMLLMRGWFLVGAGALAQQLRY</sequence>
<gene>
    <name evidence="4" type="ORF">SNAT2548_LOCUS9529</name>
</gene>
<keyword evidence="3" id="KW-0472">Membrane</keyword>
<organism evidence="4 5">
    <name type="scientific">Symbiodinium natans</name>
    <dbReference type="NCBI Taxonomy" id="878477"/>
    <lineage>
        <taxon>Eukaryota</taxon>
        <taxon>Sar</taxon>
        <taxon>Alveolata</taxon>
        <taxon>Dinophyceae</taxon>
        <taxon>Suessiales</taxon>
        <taxon>Symbiodiniaceae</taxon>
        <taxon>Symbiodinium</taxon>
    </lineage>
</organism>
<dbReference type="CDD" id="cd00397">
    <property type="entry name" value="DNA_BRE_C"/>
    <property type="match status" value="1"/>
</dbReference>
<dbReference type="SUPFAM" id="SSF56349">
    <property type="entry name" value="DNA breaking-rejoining enzymes"/>
    <property type="match status" value="1"/>
</dbReference>
<keyword evidence="3" id="KW-0812">Transmembrane</keyword>
<evidence type="ECO:0000313" key="5">
    <source>
        <dbReference type="Proteomes" id="UP000604046"/>
    </source>
</evidence>
<dbReference type="Gene3D" id="1.10.443.10">
    <property type="entry name" value="Intergrase catalytic core"/>
    <property type="match status" value="1"/>
</dbReference>
<feature type="transmembrane region" description="Helical" evidence="3">
    <location>
        <begin position="1021"/>
        <end position="1040"/>
    </location>
</feature>
<protein>
    <recommendedName>
        <fullName evidence="6">Tyr recombinase domain-containing protein</fullName>
    </recommendedName>
</protein>
<evidence type="ECO:0000256" key="3">
    <source>
        <dbReference type="SAM" id="Phobius"/>
    </source>
</evidence>
<evidence type="ECO:0008006" key="6">
    <source>
        <dbReference type="Google" id="ProtNLM"/>
    </source>
</evidence>
<proteinExistence type="predicted"/>
<keyword evidence="1" id="KW-0233">DNA recombination</keyword>
<dbReference type="EMBL" id="CAJNDS010000751">
    <property type="protein sequence ID" value="CAE7231810.1"/>
    <property type="molecule type" value="Genomic_DNA"/>
</dbReference>
<dbReference type="OrthoDB" id="437463at2759"/>
<keyword evidence="5" id="KW-1185">Reference proteome</keyword>
<keyword evidence="3" id="KW-1133">Transmembrane helix</keyword>
<feature type="transmembrane region" description="Helical" evidence="3">
    <location>
        <begin position="1052"/>
        <end position="1076"/>
    </location>
</feature>
<dbReference type="Proteomes" id="UP000604046">
    <property type="component" value="Unassembled WGS sequence"/>
</dbReference>
<evidence type="ECO:0000256" key="1">
    <source>
        <dbReference type="ARBA" id="ARBA00023172"/>
    </source>
</evidence>
<feature type="transmembrane region" description="Helical" evidence="3">
    <location>
        <begin position="904"/>
        <end position="923"/>
    </location>
</feature>
<name>A0A812KL73_9DINO</name>
<dbReference type="InterPro" id="IPR013762">
    <property type="entry name" value="Integrase-like_cat_sf"/>
</dbReference>
<dbReference type="GO" id="GO:0015074">
    <property type="term" value="P:DNA integration"/>
    <property type="evidence" value="ECO:0007669"/>
    <property type="project" value="InterPro"/>
</dbReference>
<dbReference type="GO" id="GO:0006310">
    <property type="term" value="P:DNA recombination"/>
    <property type="evidence" value="ECO:0007669"/>
    <property type="project" value="UniProtKB-KW"/>
</dbReference>
<evidence type="ECO:0000313" key="4">
    <source>
        <dbReference type="EMBL" id="CAE7231810.1"/>
    </source>
</evidence>
<reference evidence="4" key="1">
    <citation type="submission" date="2021-02" db="EMBL/GenBank/DDBJ databases">
        <authorList>
            <person name="Dougan E. K."/>
            <person name="Rhodes N."/>
            <person name="Thang M."/>
            <person name="Chan C."/>
        </authorList>
    </citation>
    <scope>NUCLEOTIDE SEQUENCE</scope>
</reference>
<feature type="compositionally biased region" description="Basic and acidic residues" evidence="2">
    <location>
        <begin position="681"/>
        <end position="690"/>
    </location>
</feature>
<dbReference type="AlphaFoldDB" id="A0A812KL73"/>
<feature type="region of interest" description="Disordered" evidence="2">
    <location>
        <begin position="654"/>
        <end position="691"/>
    </location>
</feature>